<evidence type="ECO:0000313" key="1">
    <source>
        <dbReference type="EMBL" id="KAI3781228.1"/>
    </source>
</evidence>
<reference evidence="2" key="1">
    <citation type="journal article" date="2022" name="Mol. Ecol. Resour.">
        <title>The genomes of chicory, endive, great burdock and yacon provide insights into Asteraceae palaeo-polyploidization history and plant inulin production.</title>
        <authorList>
            <person name="Fan W."/>
            <person name="Wang S."/>
            <person name="Wang H."/>
            <person name="Wang A."/>
            <person name="Jiang F."/>
            <person name="Liu H."/>
            <person name="Zhao H."/>
            <person name="Xu D."/>
            <person name="Zhang Y."/>
        </authorList>
    </citation>
    <scope>NUCLEOTIDE SEQUENCE [LARGE SCALE GENOMIC DNA]</scope>
    <source>
        <strain evidence="2">cv. Punajuju</strain>
    </source>
</reference>
<gene>
    <name evidence="1" type="ORF">L2E82_11237</name>
</gene>
<reference evidence="1 2" key="2">
    <citation type="journal article" date="2022" name="Mol. Ecol. Resour.">
        <title>The genomes of chicory, endive, great burdock and yacon provide insights into Asteraceae paleo-polyploidization history and plant inulin production.</title>
        <authorList>
            <person name="Fan W."/>
            <person name="Wang S."/>
            <person name="Wang H."/>
            <person name="Wang A."/>
            <person name="Jiang F."/>
            <person name="Liu H."/>
            <person name="Zhao H."/>
            <person name="Xu D."/>
            <person name="Zhang Y."/>
        </authorList>
    </citation>
    <scope>NUCLEOTIDE SEQUENCE [LARGE SCALE GENOMIC DNA]</scope>
    <source>
        <strain evidence="2">cv. Punajuju</strain>
        <tissue evidence="1">Leaves</tissue>
    </source>
</reference>
<organism evidence="1 2">
    <name type="scientific">Cichorium intybus</name>
    <name type="common">Chicory</name>
    <dbReference type="NCBI Taxonomy" id="13427"/>
    <lineage>
        <taxon>Eukaryota</taxon>
        <taxon>Viridiplantae</taxon>
        <taxon>Streptophyta</taxon>
        <taxon>Embryophyta</taxon>
        <taxon>Tracheophyta</taxon>
        <taxon>Spermatophyta</taxon>
        <taxon>Magnoliopsida</taxon>
        <taxon>eudicotyledons</taxon>
        <taxon>Gunneridae</taxon>
        <taxon>Pentapetalae</taxon>
        <taxon>asterids</taxon>
        <taxon>campanulids</taxon>
        <taxon>Asterales</taxon>
        <taxon>Asteraceae</taxon>
        <taxon>Cichorioideae</taxon>
        <taxon>Cichorieae</taxon>
        <taxon>Cichoriinae</taxon>
        <taxon>Cichorium</taxon>
    </lineage>
</organism>
<sequence>MAELTLETFVLAALRREMEVHGVDFHRLEDESFTNISVDARRFFFAPFVGPAVRIYCDTLKDTNNTWVAGGRTTFLANANQYESVFNRELTPDATHSVNPENQPAVRLLNPENRLTGHILNTAGDNLDEEFFDAVAGPNQPRDQAGQRVEDPRTQEEEVVDRNTSLFMKQLNKKSNTLQWEFS</sequence>
<dbReference type="EMBL" id="CM042010">
    <property type="protein sequence ID" value="KAI3781228.1"/>
    <property type="molecule type" value="Genomic_DNA"/>
</dbReference>
<name>A0ACB9GDG8_CICIN</name>
<accession>A0ACB9GDG8</accession>
<keyword evidence="2" id="KW-1185">Reference proteome</keyword>
<protein>
    <submittedName>
        <fullName evidence="1">Uncharacterized protein</fullName>
    </submittedName>
</protein>
<dbReference type="Proteomes" id="UP001055811">
    <property type="component" value="Linkage Group LG02"/>
</dbReference>
<evidence type="ECO:0000313" key="2">
    <source>
        <dbReference type="Proteomes" id="UP001055811"/>
    </source>
</evidence>
<proteinExistence type="predicted"/>
<comment type="caution">
    <text evidence="1">The sequence shown here is derived from an EMBL/GenBank/DDBJ whole genome shotgun (WGS) entry which is preliminary data.</text>
</comment>